<feature type="domain" description="Major facilitator superfamily (MFS) profile" evidence="9">
    <location>
        <begin position="11"/>
        <end position="395"/>
    </location>
</feature>
<protein>
    <recommendedName>
        <fullName evidence="8">Bcr/CflA family efflux transporter</fullName>
    </recommendedName>
</protein>
<evidence type="ECO:0000256" key="8">
    <source>
        <dbReference type="RuleBase" id="RU365088"/>
    </source>
</evidence>
<dbReference type="GO" id="GO:0042910">
    <property type="term" value="F:xenobiotic transmembrane transporter activity"/>
    <property type="evidence" value="ECO:0007669"/>
    <property type="project" value="InterPro"/>
</dbReference>
<dbReference type="GO" id="GO:0005886">
    <property type="term" value="C:plasma membrane"/>
    <property type="evidence" value="ECO:0007669"/>
    <property type="project" value="UniProtKB-SubCell"/>
</dbReference>
<keyword evidence="4" id="KW-1003">Cell membrane</keyword>
<keyword evidence="3 8" id="KW-0813">Transport</keyword>
<keyword evidence="5 8" id="KW-0812">Transmembrane</keyword>
<dbReference type="OrthoDB" id="9814303at2"/>
<keyword evidence="8" id="KW-0997">Cell inner membrane</keyword>
<evidence type="ECO:0000256" key="3">
    <source>
        <dbReference type="ARBA" id="ARBA00022448"/>
    </source>
</evidence>
<feature type="transmembrane region" description="Helical" evidence="8">
    <location>
        <begin position="217"/>
        <end position="242"/>
    </location>
</feature>
<feature type="transmembrane region" description="Helical" evidence="8">
    <location>
        <begin position="105"/>
        <end position="126"/>
    </location>
</feature>
<dbReference type="Pfam" id="PF07690">
    <property type="entry name" value="MFS_1"/>
    <property type="match status" value="1"/>
</dbReference>
<dbReference type="CDD" id="cd17320">
    <property type="entry name" value="MFS_MdfA_MDR_like"/>
    <property type="match status" value="1"/>
</dbReference>
<reference evidence="10 11" key="1">
    <citation type="submission" date="2016-10" db="EMBL/GenBank/DDBJ databases">
        <title>Genome Sequence of Pseudomonas putida GM4FR.</title>
        <authorList>
            <person name="Poehlein A."/>
            <person name="Wemheuer F."/>
            <person name="Hollensteiner J."/>
            <person name="Wemheuer B."/>
        </authorList>
    </citation>
    <scope>NUCLEOTIDE SEQUENCE [LARGE SCALE GENOMIC DNA]</scope>
    <source>
        <strain evidence="10 11">GM4FR</strain>
    </source>
</reference>
<keyword evidence="7 8" id="KW-0472">Membrane</keyword>
<evidence type="ECO:0000259" key="9">
    <source>
        <dbReference type="PROSITE" id="PS50850"/>
    </source>
</evidence>
<dbReference type="InterPro" id="IPR020846">
    <property type="entry name" value="MFS_dom"/>
</dbReference>
<accession>A0A1Q9R2T4</accession>
<evidence type="ECO:0000313" key="10">
    <source>
        <dbReference type="EMBL" id="OLS61691.1"/>
    </source>
</evidence>
<dbReference type="Gene3D" id="1.20.1720.10">
    <property type="entry name" value="Multidrug resistance protein D"/>
    <property type="match status" value="1"/>
</dbReference>
<feature type="transmembrane region" description="Helical" evidence="8">
    <location>
        <begin position="46"/>
        <end position="68"/>
    </location>
</feature>
<evidence type="ECO:0000313" key="11">
    <source>
        <dbReference type="Proteomes" id="UP000186736"/>
    </source>
</evidence>
<dbReference type="EMBL" id="MKZO01000028">
    <property type="protein sequence ID" value="OLS61691.1"/>
    <property type="molecule type" value="Genomic_DNA"/>
</dbReference>
<feature type="transmembrane region" description="Helical" evidence="8">
    <location>
        <begin position="168"/>
        <end position="188"/>
    </location>
</feature>
<evidence type="ECO:0000256" key="5">
    <source>
        <dbReference type="ARBA" id="ARBA00022692"/>
    </source>
</evidence>
<dbReference type="InterPro" id="IPR036259">
    <property type="entry name" value="MFS_trans_sf"/>
</dbReference>
<dbReference type="NCBIfam" id="TIGR00710">
    <property type="entry name" value="efflux_Bcr_CflA"/>
    <property type="match status" value="1"/>
</dbReference>
<dbReference type="RefSeq" id="WP_075804179.1">
    <property type="nucleotide sequence ID" value="NZ_MKZO01000028.1"/>
</dbReference>
<dbReference type="SUPFAM" id="SSF103473">
    <property type="entry name" value="MFS general substrate transporter"/>
    <property type="match status" value="1"/>
</dbReference>
<dbReference type="AlphaFoldDB" id="A0A1Q9R2T4"/>
<feature type="transmembrane region" description="Helical" evidence="8">
    <location>
        <begin position="138"/>
        <end position="162"/>
    </location>
</feature>
<dbReference type="InterPro" id="IPR011701">
    <property type="entry name" value="MFS"/>
</dbReference>
<dbReference type="PANTHER" id="PTHR43124:SF3">
    <property type="entry name" value="CHLORAMPHENICOL EFFLUX PUMP RV0191"/>
    <property type="match status" value="1"/>
</dbReference>
<feature type="transmembrane region" description="Helical" evidence="8">
    <location>
        <begin position="284"/>
        <end position="303"/>
    </location>
</feature>
<proteinExistence type="inferred from homology"/>
<dbReference type="PROSITE" id="PS50850">
    <property type="entry name" value="MFS"/>
    <property type="match status" value="1"/>
</dbReference>
<sequence>MQIPESAPTPHVRFAVALALIGALGPSAVDMYLASLPGIAEEYGASYARVQLTLTVFLLAMGAGQLLFGPVVDTLGRRRPLLVGLAVFVASSLAAAQAGSLDALLLARFVQGLGSALTLVVIMSMVRDVAEGARAAQIFALLMTIEGLAPVLAPALGGFIGAHFGWRAIMLTLAGLGVLVLLNSAWVLKETLPVDKRMAWRPSDFLRTYARIARDGAFLRPALALSAVFFFLFAYIGGAAFVYQTHFGLSVEAFGALFGATGVAILLGAITAGRLVARKGLVRLAQWGAGSMLLGALIALLGTQLGAGLWGIVAGMAVAMFGLGVAEATLMSLVMSSQSRALGSTAALLGAMQLIISSSATPLSGIMAPLGAAHWALLLAVAALLVAALVYASTRNVPVELNSLAGH</sequence>
<evidence type="ECO:0000256" key="4">
    <source>
        <dbReference type="ARBA" id="ARBA00022475"/>
    </source>
</evidence>
<evidence type="ECO:0000256" key="2">
    <source>
        <dbReference type="ARBA" id="ARBA00006236"/>
    </source>
</evidence>
<feature type="transmembrane region" description="Helical" evidence="8">
    <location>
        <begin position="341"/>
        <end position="360"/>
    </location>
</feature>
<comment type="caution">
    <text evidence="10">The sequence shown here is derived from an EMBL/GenBank/DDBJ whole genome shotgun (WGS) entry which is preliminary data.</text>
</comment>
<dbReference type="InterPro" id="IPR004812">
    <property type="entry name" value="Efflux_drug-R_Bcr/CmlA"/>
</dbReference>
<evidence type="ECO:0000256" key="6">
    <source>
        <dbReference type="ARBA" id="ARBA00022989"/>
    </source>
</evidence>
<feature type="transmembrane region" description="Helical" evidence="8">
    <location>
        <begin position="309"/>
        <end position="334"/>
    </location>
</feature>
<feature type="transmembrane region" description="Helical" evidence="8">
    <location>
        <begin position="254"/>
        <end position="277"/>
    </location>
</feature>
<feature type="transmembrane region" description="Helical" evidence="8">
    <location>
        <begin position="12"/>
        <end position="34"/>
    </location>
</feature>
<feature type="transmembrane region" description="Helical" evidence="8">
    <location>
        <begin position="372"/>
        <end position="392"/>
    </location>
</feature>
<keyword evidence="6 8" id="KW-1133">Transmembrane helix</keyword>
<comment type="similarity">
    <text evidence="2 8">Belongs to the major facilitator superfamily. Bcr/CmlA family.</text>
</comment>
<organism evidence="10 11">
    <name type="scientific">Pseudomonas putida</name>
    <name type="common">Arthrobacter siderocapsulatus</name>
    <dbReference type="NCBI Taxonomy" id="303"/>
    <lineage>
        <taxon>Bacteria</taxon>
        <taxon>Pseudomonadati</taxon>
        <taxon>Pseudomonadota</taxon>
        <taxon>Gammaproteobacteria</taxon>
        <taxon>Pseudomonadales</taxon>
        <taxon>Pseudomonadaceae</taxon>
        <taxon>Pseudomonas</taxon>
    </lineage>
</organism>
<feature type="transmembrane region" description="Helical" evidence="8">
    <location>
        <begin position="80"/>
        <end position="99"/>
    </location>
</feature>
<name>A0A1Q9R2T4_PSEPU</name>
<comment type="subcellular location">
    <subcellularLocation>
        <location evidence="8">Cell inner membrane</location>
        <topology evidence="8">Multi-pass membrane protein</topology>
    </subcellularLocation>
    <subcellularLocation>
        <location evidence="1">Cell membrane</location>
        <topology evidence="1">Multi-pass membrane protein</topology>
    </subcellularLocation>
</comment>
<dbReference type="InterPro" id="IPR050189">
    <property type="entry name" value="MFS_Efflux_Transporters"/>
</dbReference>
<dbReference type="Proteomes" id="UP000186736">
    <property type="component" value="Unassembled WGS sequence"/>
</dbReference>
<evidence type="ECO:0000256" key="7">
    <source>
        <dbReference type="ARBA" id="ARBA00023136"/>
    </source>
</evidence>
<dbReference type="PANTHER" id="PTHR43124">
    <property type="entry name" value="PURINE EFFLUX PUMP PBUE"/>
    <property type="match status" value="1"/>
</dbReference>
<evidence type="ECO:0000256" key="1">
    <source>
        <dbReference type="ARBA" id="ARBA00004651"/>
    </source>
</evidence>
<dbReference type="GO" id="GO:1990961">
    <property type="term" value="P:xenobiotic detoxification by transmembrane export across the plasma membrane"/>
    <property type="evidence" value="ECO:0007669"/>
    <property type="project" value="InterPro"/>
</dbReference>
<gene>
    <name evidence="10" type="primary">bcr_1</name>
    <name evidence="10" type="ORF">PSEMO_33700</name>
</gene>